<sequence length="157" mass="18310">MFFYRSEPFSNSTVVSKKKTNVLTKFHEDWTKNVTSRVDNYVLTKFYDDWAKRVTSRVYTRNPARPPEGHGFQQTGTIFELNQHIIKTNILTKLHEEWASNVTSTVFTSFELDRTRNVASRVYTRQNFDDGRTTDDGQKAIPKAHHQHVVLGWAEKA</sequence>
<protein>
    <submittedName>
        <fullName evidence="1">Uncharacterized protein</fullName>
    </submittedName>
</protein>
<dbReference type="AlphaFoldDB" id="A0A9D4GVI1"/>
<gene>
    <name evidence="1" type="ORF">DPMN_123967</name>
</gene>
<evidence type="ECO:0000313" key="1">
    <source>
        <dbReference type="EMBL" id="KAH3822194.1"/>
    </source>
</evidence>
<comment type="caution">
    <text evidence="1">The sequence shown here is derived from an EMBL/GenBank/DDBJ whole genome shotgun (WGS) entry which is preliminary data.</text>
</comment>
<dbReference type="Proteomes" id="UP000828390">
    <property type="component" value="Unassembled WGS sequence"/>
</dbReference>
<proteinExistence type="predicted"/>
<reference evidence="1" key="1">
    <citation type="journal article" date="2019" name="bioRxiv">
        <title>The Genome of the Zebra Mussel, Dreissena polymorpha: A Resource for Invasive Species Research.</title>
        <authorList>
            <person name="McCartney M.A."/>
            <person name="Auch B."/>
            <person name="Kono T."/>
            <person name="Mallez S."/>
            <person name="Zhang Y."/>
            <person name="Obille A."/>
            <person name="Becker A."/>
            <person name="Abrahante J.E."/>
            <person name="Garbe J."/>
            <person name="Badalamenti J.P."/>
            <person name="Herman A."/>
            <person name="Mangelson H."/>
            <person name="Liachko I."/>
            <person name="Sullivan S."/>
            <person name="Sone E.D."/>
            <person name="Koren S."/>
            <person name="Silverstein K.A.T."/>
            <person name="Beckman K.B."/>
            <person name="Gohl D.M."/>
        </authorList>
    </citation>
    <scope>NUCLEOTIDE SEQUENCE</scope>
    <source>
        <strain evidence="1">Duluth1</strain>
        <tissue evidence="1">Whole animal</tissue>
    </source>
</reference>
<name>A0A9D4GVI1_DREPO</name>
<reference evidence="1" key="2">
    <citation type="submission" date="2020-11" db="EMBL/GenBank/DDBJ databases">
        <authorList>
            <person name="McCartney M.A."/>
            <person name="Auch B."/>
            <person name="Kono T."/>
            <person name="Mallez S."/>
            <person name="Becker A."/>
            <person name="Gohl D.M."/>
            <person name="Silverstein K.A.T."/>
            <person name="Koren S."/>
            <person name="Bechman K.B."/>
            <person name="Herman A."/>
            <person name="Abrahante J.E."/>
            <person name="Garbe J."/>
        </authorList>
    </citation>
    <scope>NUCLEOTIDE SEQUENCE</scope>
    <source>
        <strain evidence="1">Duluth1</strain>
        <tissue evidence="1">Whole animal</tissue>
    </source>
</reference>
<evidence type="ECO:0000313" key="2">
    <source>
        <dbReference type="Proteomes" id="UP000828390"/>
    </source>
</evidence>
<organism evidence="1 2">
    <name type="scientific">Dreissena polymorpha</name>
    <name type="common">Zebra mussel</name>
    <name type="synonym">Mytilus polymorpha</name>
    <dbReference type="NCBI Taxonomy" id="45954"/>
    <lineage>
        <taxon>Eukaryota</taxon>
        <taxon>Metazoa</taxon>
        <taxon>Spiralia</taxon>
        <taxon>Lophotrochozoa</taxon>
        <taxon>Mollusca</taxon>
        <taxon>Bivalvia</taxon>
        <taxon>Autobranchia</taxon>
        <taxon>Heteroconchia</taxon>
        <taxon>Euheterodonta</taxon>
        <taxon>Imparidentia</taxon>
        <taxon>Neoheterodontei</taxon>
        <taxon>Myida</taxon>
        <taxon>Dreissenoidea</taxon>
        <taxon>Dreissenidae</taxon>
        <taxon>Dreissena</taxon>
    </lineage>
</organism>
<accession>A0A9D4GVI1</accession>
<dbReference type="EMBL" id="JAIWYP010000005">
    <property type="protein sequence ID" value="KAH3822194.1"/>
    <property type="molecule type" value="Genomic_DNA"/>
</dbReference>
<keyword evidence="2" id="KW-1185">Reference proteome</keyword>